<sequence length="618" mass="70653">MPVLLDLPVEIWLAISDWLAPTDRVALLDALAGHPPSALIYRHLCHHPIKVVVTNCWPQSDPHKFTVEQWLGIDHHLDQVHMAFQADSQYHCPSEFERHEFQTLARLPEVKSTSWDYRWGSPPDLRLKTRELVSDSASLFFNRPNLTKVTITELDGDVDLVKFPLLKQVVVQACCRHARLVVPGSVSVFKVTGAKDSRLNVEWPQGALYVQEIDVRGVKVDWEPTSMPLLQLFNWDCDSPSPVDFMPVTSVYAEGPILTQIPENRTKFIAELNLVGLKLTWLPEDLGGCVERLRIADNSLTTLRLSGNRLLRVYADNNPQLYSVELPQQTSYLSLDSCGVYSVDRISPVTYLSLRDNSLSPHQDLRHMPDLTTLIINESLEKLYGVPVSTTLDWSKIIEVQFQGFPVNVIPPQVPQMDIHMPEVPFKYHEDVASVNIDVAFYPETRLPQLPAQLQHLRLHRTKLVTFPSLESQVVDNLWTQLPRLNWLRRLEITDSICLDLDMPVLLPMSVEWVSLNVNPENQDLEIRFDGTGPTQLKSLSIDNGVMIPLHWSWSSIGHNTNTWHPKLARIRTQWAPGMQRGHEWVMPWAREIAASVFADAPDDFLGFWYDGHHFHRD</sequence>
<protein>
    <submittedName>
        <fullName evidence="1">Uncharacterized protein</fullName>
    </submittedName>
</protein>
<reference evidence="1 2" key="1">
    <citation type="submission" date="2019-07" db="EMBL/GenBank/DDBJ databases">
        <title>Genome assembly of two rare yeast pathogens: Diutina rugosa and Trichomonascus ciferrii.</title>
        <authorList>
            <person name="Mixao V."/>
            <person name="Saus E."/>
            <person name="Hansen A."/>
            <person name="Lass-Flor C."/>
            <person name="Gabaldon T."/>
        </authorList>
    </citation>
    <scope>NUCLEOTIDE SEQUENCE [LARGE SCALE GENOMIC DNA]</scope>
    <source>
        <strain evidence="1 2">CBS 613</strain>
    </source>
</reference>
<dbReference type="AlphaFoldDB" id="A0A642UHW5"/>
<keyword evidence="2" id="KW-1185">Reference proteome</keyword>
<dbReference type="InterPro" id="IPR032675">
    <property type="entry name" value="LRR_dom_sf"/>
</dbReference>
<comment type="caution">
    <text evidence="1">The sequence shown here is derived from an EMBL/GenBank/DDBJ whole genome shotgun (WGS) entry which is preliminary data.</text>
</comment>
<dbReference type="RefSeq" id="XP_034010822.1">
    <property type="nucleotide sequence ID" value="XM_034157192.1"/>
</dbReference>
<name>A0A642UHW5_DIURU</name>
<dbReference type="VEuPathDB" id="FungiDB:DIURU_004330"/>
<accession>A0A642UHW5</accession>
<organism evidence="1 2">
    <name type="scientific">Diutina rugosa</name>
    <name type="common">Yeast</name>
    <name type="synonym">Candida rugosa</name>
    <dbReference type="NCBI Taxonomy" id="5481"/>
    <lineage>
        <taxon>Eukaryota</taxon>
        <taxon>Fungi</taxon>
        <taxon>Dikarya</taxon>
        <taxon>Ascomycota</taxon>
        <taxon>Saccharomycotina</taxon>
        <taxon>Pichiomycetes</taxon>
        <taxon>Debaryomycetaceae</taxon>
        <taxon>Diutina</taxon>
    </lineage>
</organism>
<dbReference type="SUPFAM" id="SSF52058">
    <property type="entry name" value="L domain-like"/>
    <property type="match status" value="1"/>
</dbReference>
<evidence type="ECO:0000313" key="2">
    <source>
        <dbReference type="Proteomes" id="UP000449547"/>
    </source>
</evidence>
<dbReference type="GeneID" id="54782981"/>
<gene>
    <name evidence="1" type="ORF">DIURU_004330</name>
</gene>
<dbReference type="Gene3D" id="3.80.10.10">
    <property type="entry name" value="Ribonuclease Inhibitor"/>
    <property type="match status" value="1"/>
</dbReference>
<evidence type="ECO:0000313" key="1">
    <source>
        <dbReference type="EMBL" id="KAA8899308.1"/>
    </source>
</evidence>
<dbReference type="EMBL" id="SWFT01000124">
    <property type="protein sequence ID" value="KAA8899308.1"/>
    <property type="molecule type" value="Genomic_DNA"/>
</dbReference>
<proteinExistence type="predicted"/>
<dbReference type="Proteomes" id="UP000449547">
    <property type="component" value="Unassembled WGS sequence"/>
</dbReference>